<protein>
    <submittedName>
        <fullName evidence="1">Uncharacterized protein</fullName>
    </submittedName>
</protein>
<accession>A0A392RQ75</accession>
<evidence type="ECO:0000313" key="1">
    <source>
        <dbReference type="EMBL" id="MCI38244.1"/>
    </source>
</evidence>
<keyword evidence="2" id="KW-1185">Reference proteome</keyword>
<dbReference type="EMBL" id="LXQA010253647">
    <property type="protein sequence ID" value="MCI38244.1"/>
    <property type="molecule type" value="Genomic_DNA"/>
</dbReference>
<dbReference type="AlphaFoldDB" id="A0A392RQ75"/>
<feature type="non-terminal residue" evidence="1">
    <location>
        <position position="1"/>
    </location>
</feature>
<organism evidence="1 2">
    <name type="scientific">Trifolium medium</name>
    <dbReference type="NCBI Taxonomy" id="97028"/>
    <lineage>
        <taxon>Eukaryota</taxon>
        <taxon>Viridiplantae</taxon>
        <taxon>Streptophyta</taxon>
        <taxon>Embryophyta</taxon>
        <taxon>Tracheophyta</taxon>
        <taxon>Spermatophyta</taxon>
        <taxon>Magnoliopsida</taxon>
        <taxon>eudicotyledons</taxon>
        <taxon>Gunneridae</taxon>
        <taxon>Pentapetalae</taxon>
        <taxon>rosids</taxon>
        <taxon>fabids</taxon>
        <taxon>Fabales</taxon>
        <taxon>Fabaceae</taxon>
        <taxon>Papilionoideae</taxon>
        <taxon>50 kb inversion clade</taxon>
        <taxon>NPAAA clade</taxon>
        <taxon>Hologalegina</taxon>
        <taxon>IRL clade</taxon>
        <taxon>Trifolieae</taxon>
        <taxon>Trifolium</taxon>
    </lineage>
</organism>
<evidence type="ECO:0000313" key="2">
    <source>
        <dbReference type="Proteomes" id="UP000265520"/>
    </source>
</evidence>
<proteinExistence type="predicted"/>
<comment type="caution">
    <text evidence="1">The sequence shown here is derived from an EMBL/GenBank/DDBJ whole genome shotgun (WGS) entry which is preliminary data.</text>
</comment>
<dbReference type="Proteomes" id="UP000265520">
    <property type="component" value="Unassembled WGS sequence"/>
</dbReference>
<name>A0A392RQ75_9FABA</name>
<sequence length="30" mass="3431">VKDLEDRVRGLEDKLKETKGKSAEDVITEE</sequence>
<reference evidence="1 2" key="1">
    <citation type="journal article" date="2018" name="Front. Plant Sci.">
        <title>Red Clover (Trifolium pratense) and Zigzag Clover (T. medium) - A Picture of Genomic Similarities and Differences.</title>
        <authorList>
            <person name="Dluhosova J."/>
            <person name="Istvanek J."/>
            <person name="Nedelnik J."/>
            <person name="Repkova J."/>
        </authorList>
    </citation>
    <scope>NUCLEOTIDE SEQUENCE [LARGE SCALE GENOMIC DNA]</scope>
    <source>
        <strain evidence="2">cv. 10/8</strain>
        <tissue evidence="1">Leaf</tissue>
    </source>
</reference>